<keyword evidence="2" id="KW-1185">Reference proteome</keyword>
<evidence type="ECO:0000313" key="2">
    <source>
        <dbReference type="Proteomes" id="UP001196413"/>
    </source>
</evidence>
<evidence type="ECO:0000313" key="1">
    <source>
        <dbReference type="EMBL" id="KAJ1352654.1"/>
    </source>
</evidence>
<dbReference type="SUPFAM" id="SSF56112">
    <property type="entry name" value="Protein kinase-like (PK-like)"/>
    <property type="match status" value="1"/>
</dbReference>
<proteinExistence type="predicted"/>
<sequence>MVILSGRTQLSVTLWYRAPELLLGQKELGTLSECIWDGYNDLPGPKMMNLDNFPHNQLWKKFPAAVMNESGFELLTSTLTYLSGGHNFRNPERAKLLADLKVRSDQVTSGAFSLKFDKTRF</sequence>
<keyword evidence="1" id="KW-0418">Kinase</keyword>
<dbReference type="Proteomes" id="UP001196413">
    <property type="component" value="Unassembled WGS sequence"/>
</dbReference>
<dbReference type="InterPro" id="IPR011009">
    <property type="entry name" value="Kinase-like_dom_sf"/>
</dbReference>
<protein>
    <submittedName>
        <fullName evidence="1">Cyclin-dependent kinase 11B</fullName>
    </submittedName>
</protein>
<name>A0AAD5MS25_PARTN</name>
<reference evidence="1" key="1">
    <citation type="submission" date="2021-06" db="EMBL/GenBank/DDBJ databases">
        <title>Parelaphostrongylus tenuis whole genome reference sequence.</title>
        <authorList>
            <person name="Garwood T.J."/>
            <person name="Larsen P.A."/>
            <person name="Fountain-Jones N.M."/>
            <person name="Garbe J.R."/>
            <person name="Macchietto M.G."/>
            <person name="Kania S.A."/>
            <person name="Gerhold R.W."/>
            <person name="Richards J.E."/>
            <person name="Wolf T.M."/>
        </authorList>
    </citation>
    <scope>NUCLEOTIDE SEQUENCE</scope>
    <source>
        <strain evidence="1">MNPRO001-30</strain>
        <tissue evidence="1">Meninges</tissue>
    </source>
</reference>
<dbReference type="EMBL" id="JAHQIW010001504">
    <property type="protein sequence ID" value="KAJ1352654.1"/>
    <property type="molecule type" value="Genomic_DNA"/>
</dbReference>
<gene>
    <name evidence="1" type="primary">CDK11B_2</name>
    <name evidence="1" type="ORF">KIN20_009053</name>
</gene>
<organism evidence="1 2">
    <name type="scientific">Parelaphostrongylus tenuis</name>
    <name type="common">Meningeal worm</name>
    <dbReference type="NCBI Taxonomy" id="148309"/>
    <lineage>
        <taxon>Eukaryota</taxon>
        <taxon>Metazoa</taxon>
        <taxon>Ecdysozoa</taxon>
        <taxon>Nematoda</taxon>
        <taxon>Chromadorea</taxon>
        <taxon>Rhabditida</taxon>
        <taxon>Rhabditina</taxon>
        <taxon>Rhabditomorpha</taxon>
        <taxon>Strongyloidea</taxon>
        <taxon>Metastrongylidae</taxon>
        <taxon>Parelaphostrongylus</taxon>
    </lineage>
</organism>
<comment type="caution">
    <text evidence="1">The sequence shown here is derived from an EMBL/GenBank/DDBJ whole genome shotgun (WGS) entry which is preliminary data.</text>
</comment>
<accession>A0AAD5MS25</accession>
<dbReference type="GO" id="GO:0016301">
    <property type="term" value="F:kinase activity"/>
    <property type="evidence" value="ECO:0007669"/>
    <property type="project" value="UniProtKB-KW"/>
</dbReference>
<dbReference type="AlphaFoldDB" id="A0AAD5MS25"/>
<keyword evidence="1" id="KW-0808">Transferase</keyword>